<evidence type="ECO:0000313" key="2">
    <source>
        <dbReference type="Proteomes" id="UP000468388"/>
    </source>
</evidence>
<dbReference type="InterPro" id="IPR053842">
    <property type="entry name" value="NikA-like"/>
</dbReference>
<evidence type="ECO:0000313" key="1">
    <source>
        <dbReference type="EMBL" id="MVT40017.1"/>
    </source>
</evidence>
<dbReference type="AlphaFoldDB" id="A0A6N8J472"/>
<protein>
    <submittedName>
        <fullName evidence="1">Mobilization protein</fullName>
    </submittedName>
</protein>
<dbReference type="OrthoDB" id="3268254at2"/>
<comment type="caution">
    <text evidence="1">The sequence shown here is derived from an EMBL/GenBank/DDBJ whole genome shotgun (WGS) entry which is preliminary data.</text>
</comment>
<accession>A0A6N8J472</accession>
<reference evidence="1 2" key="1">
    <citation type="submission" date="2019-12" db="EMBL/GenBank/DDBJ databases">
        <title>The draft genomic sequence of strain Chitinophaga oryziterrae JCM 16595.</title>
        <authorList>
            <person name="Zhang X."/>
        </authorList>
    </citation>
    <scope>NUCLEOTIDE SEQUENCE [LARGE SCALE GENOMIC DNA]</scope>
    <source>
        <strain evidence="1 2">JCM 16595</strain>
    </source>
</reference>
<keyword evidence="2" id="KW-1185">Reference proteome</keyword>
<proteinExistence type="predicted"/>
<organism evidence="1 2">
    <name type="scientific">Chitinophaga oryziterrae</name>
    <dbReference type="NCBI Taxonomy" id="1031224"/>
    <lineage>
        <taxon>Bacteria</taxon>
        <taxon>Pseudomonadati</taxon>
        <taxon>Bacteroidota</taxon>
        <taxon>Chitinophagia</taxon>
        <taxon>Chitinophagales</taxon>
        <taxon>Chitinophagaceae</taxon>
        <taxon>Chitinophaga</taxon>
    </lineage>
</organism>
<name>A0A6N8J472_9BACT</name>
<gene>
    <name evidence="1" type="ORF">GO495_05445</name>
</gene>
<dbReference type="Pfam" id="PF21983">
    <property type="entry name" value="NikA-like"/>
    <property type="match status" value="1"/>
</dbReference>
<dbReference type="Proteomes" id="UP000468388">
    <property type="component" value="Unassembled WGS sequence"/>
</dbReference>
<sequence>MEQRNAQTKNKGGRPKKDVKKDQLMAIKCSLYERRIIEARARSVDLSVSEYLREIGITGKIDRREKALPKEVLELTGTLNHMAANLNQIAKKRNGIEELSPLERANLKVQSGEVKELAKQIKSYLQ</sequence>
<dbReference type="EMBL" id="WRXO01000001">
    <property type="protein sequence ID" value="MVT40017.1"/>
    <property type="molecule type" value="Genomic_DNA"/>
</dbReference>